<evidence type="ECO:0008006" key="4">
    <source>
        <dbReference type="Google" id="ProtNLM"/>
    </source>
</evidence>
<accession>A0A3A1Y469</accession>
<keyword evidence="1" id="KW-0732">Signal</keyword>
<feature type="chain" id="PRO_5017336861" description="Porin" evidence="1">
    <location>
        <begin position="20"/>
        <end position="386"/>
    </location>
</feature>
<feature type="signal peptide" evidence="1">
    <location>
        <begin position="1"/>
        <end position="19"/>
    </location>
</feature>
<evidence type="ECO:0000256" key="1">
    <source>
        <dbReference type="SAM" id="SignalP"/>
    </source>
</evidence>
<evidence type="ECO:0000313" key="2">
    <source>
        <dbReference type="EMBL" id="RIY32018.1"/>
    </source>
</evidence>
<sequence length="386" mass="42428">MKKTLVALTLAALASSAFAQTTVYQTPNGKVYVDGSLRYHHTLQGGKVETKAADASAYSFTSRNRNDNTDNLRLRFGLGFDTKLTDTSTLGAYLRYQKNFTSRKYTYETSSASEKRKSHNSDPFYLTKARLSYAYKDTFFATFGVRGEDDAAEYYQFSDAVKLTPGAKTAFDLVNRVDVADGSDKRTARVAFVFGENREHLVSVSYADSKVAASTTYYNQYAAVYNYTGYTDLTLQVVASAGHYNGAGSAASQNTHSLDFAVYYDVLPQTKVTATVGHSQLTVKGGTTTKNLALNLEVVNATNKYVQPALGYSYVSATSTRTGVNKETTKTNTVYARVYSEVFTYKSTNVLLGVEAAHRQVKAKDASSNHTKSNAHNFSVFAKYSY</sequence>
<comment type="caution">
    <text evidence="2">The sequence shown here is derived from an EMBL/GenBank/DDBJ whole genome shotgun (WGS) entry which is preliminary data.</text>
</comment>
<dbReference type="AlphaFoldDB" id="A0A3A1Y469"/>
<dbReference type="EMBL" id="NRJF01000251">
    <property type="protein sequence ID" value="RIY32018.1"/>
    <property type="molecule type" value="Genomic_DNA"/>
</dbReference>
<name>A0A3A1Y469_9GAMM</name>
<organism evidence="2 3">
    <name type="scientific">Psittacicella gerlachiana</name>
    <dbReference type="NCBI Taxonomy" id="2028574"/>
    <lineage>
        <taxon>Bacteria</taxon>
        <taxon>Pseudomonadati</taxon>
        <taxon>Pseudomonadota</taxon>
        <taxon>Gammaproteobacteria</taxon>
        <taxon>Pasteurellales</taxon>
        <taxon>Psittacicellaceae</taxon>
        <taxon>Psittacicella</taxon>
    </lineage>
</organism>
<dbReference type="SUPFAM" id="SSF56935">
    <property type="entry name" value="Porins"/>
    <property type="match status" value="1"/>
</dbReference>
<evidence type="ECO:0000313" key="3">
    <source>
        <dbReference type="Proteomes" id="UP000265964"/>
    </source>
</evidence>
<reference evidence="2 3" key="1">
    <citation type="submission" date="2017-08" db="EMBL/GenBank/DDBJ databases">
        <title>Reclassification of Bisgaard taxon 37 and 44.</title>
        <authorList>
            <person name="Christensen H."/>
        </authorList>
    </citation>
    <scope>NUCLEOTIDE SEQUENCE [LARGE SCALE GENOMIC DNA]</scope>
    <source>
        <strain evidence="2 3">EEAB3T1</strain>
    </source>
</reference>
<dbReference type="RefSeq" id="WP_119535261.1">
    <property type="nucleotide sequence ID" value="NZ_NRJF01000251.1"/>
</dbReference>
<protein>
    <recommendedName>
        <fullName evidence="4">Porin</fullName>
    </recommendedName>
</protein>
<keyword evidence="3" id="KW-1185">Reference proteome</keyword>
<gene>
    <name evidence="2" type="ORF">CKF59_07225</name>
</gene>
<dbReference type="OrthoDB" id="5691198at2"/>
<proteinExistence type="predicted"/>
<dbReference type="Proteomes" id="UP000265964">
    <property type="component" value="Unassembled WGS sequence"/>
</dbReference>